<dbReference type="PANTHER" id="PTHR22677:SF4">
    <property type="entry name" value="USHER SYNDROME TYPE-1G PROTEIN-LIKE PROTEIN"/>
    <property type="match status" value="1"/>
</dbReference>
<name>A0AAD9N9U8_9ANNE</name>
<dbReference type="AlphaFoldDB" id="A0AAD9N9U8"/>
<proteinExistence type="predicted"/>
<dbReference type="Pfam" id="PF12796">
    <property type="entry name" value="Ank_2"/>
    <property type="match status" value="1"/>
</dbReference>
<evidence type="ECO:0000256" key="1">
    <source>
        <dbReference type="SAM" id="MobiDB-lite"/>
    </source>
</evidence>
<dbReference type="PANTHER" id="PTHR22677">
    <property type="entry name" value="ANKYRIN REPEAT DOMAIN-CONTAINING PROTEIN 60"/>
    <property type="match status" value="1"/>
</dbReference>
<dbReference type="Gene3D" id="1.25.40.20">
    <property type="entry name" value="Ankyrin repeat-containing domain"/>
    <property type="match status" value="1"/>
</dbReference>
<dbReference type="InterPro" id="IPR039323">
    <property type="entry name" value="ANKRD_45/46/60"/>
</dbReference>
<evidence type="ECO:0008006" key="4">
    <source>
        <dbReference type="Google" id="ProtNLM"/>
    </source>
</evidence>
<feature type="region of interest" description="Disordered" evidence="1">
    <location>
        <begin position="288"/>
        <end position="336"/>
    </location>
</feature>
<keyword evidence="3" id="KW-1185">Reference proteome</keyword>
<protein>
    <recommendedName>
        <fullName evidence="4">Ubiquitin-like domain-containing protein</fullName>
    </recommendedName>
</protein>
<reference evidence="2" key="1">
    <citation type="journal article" date="2023" name="Mol. Biol. Evol.">
        <title>Third-Generation Sequencing Reveals the Adaptive Role of the Epigenome in Three Deep-Sea Polychaetes.</title>
        <authorList>
            <person name="Perez M."/>
            <person name="Aroh O."/>
            <person name="Sun Y."/>
            <person name="Lan Y."/>
            <person name="Juniper S.K."/>
            <person name="Young C.R."/>
            <person name="Angers B."/>
            <person name="Qian P.Y."/>
        </authorList>
    </citation>
    <scope>NUCLEOTIDE SEQUENCE</scope>
    <source>
        <strain evidence="2">P08H-3</strain>
    </source>
</reference>
<dbReference type="Proteomes" id="UP001208570">
    <property type="component" value="Unassembled WGS sequence"/>
</dbReference>
<comment type="caution">
    <text evidence="2">The sequence shown here is derived from an EMBL/GenBank/DDBJ whole genome shotgun (WGS) entry which is preliminary data.</text>
</comment>
<gene>
    <name evidence="2" type="ORF">LSH36_102g09093</name>
</gene>
<accession>A0AAD9N9U8</accession>
<sequence>MPADKSRGNVLFVVLPNKETLTTRGLPKSVTVDYLRAKLELATGIHGNAIHLVYGEVALVEDIDLNFGDNLRNGGLMKLLVADQLLDLYHAVCASDVQNVIGKCLDPEDAEQSEKFDSPGDIVLSTDDRKFFSLLLACKQGCLEVTKALFEQDSEGLWRKQCTRFRRTLAHVAAASDQTKTLEFLFEQEAPTQTTDCFSNTPLDVAIKHGAYACERLIRQTIMRKKSARRQRADKTTTTKKSGSKVCWKDNNKENSVDVPVGGNSVAKLYGMMPLDAGVVCGTPLVSSRRTSANGPMSSPQVRPSQTVDMTYKNKSPSKSASPDRRRSSGSKTACGHRRCAVRPPFMAFRSVPQEELRPVTVEYIPLPISSAAENQRKARLSSAAAIEQRLHQQHDYPKAPCSSLNNSTEDLVMDGVGLSERELMLQKRNEVMKRYTKVTGITSRAQSAKYYRTKYHLEAECDASIPKPRPSTAGPRYREWKTWLLDQMEMEAQKEKTNFVDVQRRKLNELAYRKWLARHRKFDDTDRVSVDDESSEDEEDRQEARLVAYQMWVDSKKTVFEEMDKRRREVLNDDAIEPTRCLQRDRRLAVFEIGACIDEPAEPSKPGQVHPGLSDLDPEQEELRELEAPEWTLGGREGAQQRGVCQGERFATYGGHDL</sequence>
<dbReference type="InterPro" id="IPR002110">
    <property type="entry name" value="Ankyrin_rpt"/>
</dbReference>
<feature type="region of interest" description="Disordered" evidence="1">
    <location>
        <begin position="600"/>
        <end position="620"/>
    </location>
</feature>
<dbReference type="InterPro" id="IPR036770">
    <property type="entry name" value="Ankyrin_rpt-contain_sf"/>
</dbReference>
<dbReference type="EMBL" id="JAODUP010000102">
    <property type="protein sequence ID" value="KAK2162205.1"/>
    <property type="molecule type" value="Genomic_DNA"/>
</dbReference>
<organism evidence="2 3">
    <name type="scientific">Paralvinella palmiformis</name>
    <dbReference type="NCBI Taxonomy" id="53620"/>
    <lineage>
        <taxon>Eukaryota</taxon>
        <taxon>Metazoa</taxon>
        <taxon>Spiralia</taxon>
        <taxon>Lophotrochozoa</taxon>
        <taxon>Annelida</taxon>
        <taxon>Polychaeta</taxon>
        <taxon>Sedentaria</taxon>
        <taxon>Canalipalpata</taxon>
        <taxon>Terebellida</taxon>
        <taxon>Terebelliformia</taxon>
        <taxon>Alvinellidae</taxon>
        <taxon>Paralvinella</taxon>
    </lineage>
</organism>
<evidence type="ECO:0000313" key="3">
    <source>
        <dbReference type="Proteomes" id="UP001208570"/>
    </source>
</evidence>
<evidence type="ECO:0000313" key="2">
    <source>
        <dbReference type="EMBL" id="KAK2162205.1"/>
    </source>
</evidence>
<dbReference type="SUPFAM" id="SSF48403">
    <property type="entry name" value="Ankyrin repeat"/>
    <property type="match status" value="1"/>
</dbReference>
<feature type="compositionally biased region" description="Polar residues" evidence="1">
    <location>
        <begin position="288"/>
        <end position="321"/>
    </location>
</feature>
<feature type="region of interest" description="Disordered" evidence="1">
    <location>
        <begin position="225"/>
        <end position="254"/>
    </location>
</feature>